<dbReference type="KEGG" id="hja:BST95_10490"/>
<evidence type="ECO:0000256" key="10">
    <source>
        <dbReference type="ARBA" id="ARBA00023102"/>
    </source>
</evidence>
<comment type="caution">
    <text evidence="13">The sequence shown here is derived from an EMBL/GenBank/DDBJ whole genome shotgun (WGS) entry which is preliminary data.</text>
</comment>
<gene>
    <name evidence="11" type="primary">hisI</name>
    <name evidence="13" type="ORF">C0029_09520</name>
</gene>
<keyword evidence="11" id="KW-0479">Metal-binding</keyword>
<dbReference type="GO" id="GO:0004636">
    <property type="term" value="F:phosphoribosyl-ATP diphosphatase activity"/>
    <property type="evidence" value="ECO:0007669"/>
    <property type="project" value="UniProtKB-EC"/>
</dbReference>
<dbReference type="GO" id="GO:0008270">
    <property type="term" value="F:zinc ion binding"/>
    <property type="evidence" value="ECO:0007669"/>
    <property type="project" value="UniProtKB-UniRule"/>
</dbReference>
<dbReference type="InterPro" id="IPR038019">
    <property type="entry name" value="PRib_AMP_CycHydrolase_sf"/>
</dbReference>
<comment type="similarity">
    <text evidence="6">In the N-terminal section; belongs to the PRA-CH family.</text>
</comment>
<dbReference type="FunFam" id="3.10.20.810:FF:000001">
    <property type="entry name" value="Histidine biosynthesis bifunctional protein HisIE"/>
    <property type="match status" value="1"/>
</dbReference>
<evidence type="ECO:0000256" key="5">
    <source>
        <dbReference type="ARBA" id="ARBA00007731"/>
    </source>
</evidence>
<evidence type="ECO:0000256" key="6">
    <source>
        <dbReference type="ARBA" id="ARBA00008299"/>
    </source>
</evidence>
<sequence>MVAPTDSDKRAYFLSLEGSRDGHSIPLAELLERLRFNERGLAPVITQDAMNGEVLMLAWVNEEALTQTLRSGQMTYFSRSRNKLWVKGETSGHTQKVVDVRIDCDGDALLCRVIQEGAACHTERRSCFYVQTQPEADSAQINSSLSLDALASKEP</sequence>
<dbReference type="EMBL" id="PKUR01000002">
    <property type="protein sequence ID" value="PLW86623.1"/>
    <property type="molecule type" value="Genomic_DNA"/>
</dbReference>
<dbReference type="GO" id="GO:0005737">
    <property type="term" value="C:cytoplasm"/>
    <property type="evidence" value="ECO:0007669"/>
    <property type="project" value="UniProtKB-SubCell"/>
</dbReference>
<comment type="similarity">
    <text evidence="11">Belongs to the PRA-CH family.</text>
</comment>
<dbReference type="InterPro" id="IPR002496">
    <property type="entry name" value="PRib_AMP_CycHydrolase_dom"/>
</dbReference>
<comment type="catalytic activity">
    <reaction evidence="1 11">
        <text>1-(5-phospho-beta-D-ribosyl)-5'-AMP + H2O = 1-(5-phospho-beta-D-ribosyl)-5-[(5-phospho-beta-D-ribosylamino)methylideneamino]imidazole-4-carboxamide</text>
        <dbReference type="Rhea" id="RHEA:20049"/>
        <dbReference type="ChEBI" id="CHEBI:15377"/>
        <dbReference type="ChEBI" id="CHEBI:58435"/>
        <dbReference type="ChEBI" id="CHEBI:59457"/>
        <dbReference type="EC" id="3.5.4.19"/>
    </reaction>
</comment>
<comment type="similarity">
    <text evidence="5">In the C-terminal section; belongs to the PRA-PH family.</text>
</comment>
<feature type="binding site" evidence="11">
    <location>
        <position position="107"/>
    </location>
    <ligand>
        <name>Mg(2+)</name>
        <dbReference type="ChEBI" id="CHEBI:18420"/>
    </ligand>
</feature>
<comment type="function">
    <text evidence="11">Catalyzes the hydrolysis of the adenine ring of phosphoribosyl-AMP.</text>
</comment>
<evidence type="ECO:0000256" key="9">
    <source>
        <dbReference type="ARBA" id="ARBA00022801"/>
    </source>
</evidence>
<comment type="subcellular location">
    <subcellularLocation>
        <location evidence="11">Cytoplasm</location>
    </subcellularLocation>
</comment>
<dbReference type="GO" id="GO:0000287">
    <property type="term" value="F:magnesium ion binding"/>
    <property type="evidence" value="ECO:0007669"/>
    <property type="project" value="UniProtKB-UniRule"/>
</dbReference>
<keyword evidence="7 11" id="KW-0963">Cytoplasm</keyword>
<feature type="domain" description="Phosphoribosyl-AMP cyclohydrolase" evidence="12">
    <location>
        <begin position="56"/>
        <end position="129"/>
    </location>
</feature>
<evidence type="ECO:0000256" key="4">
    <source>
        <dbReference type="ARBA" id="ARBA00005204"/>
    </source>
</evidence>
<evidence type="ECO:0000256" key="8">
    <source>
        <dbReference type="ARBA" id="ARBA00022605"/>
    </source>
</evidence>
<proteinExistence type="inferred from homology"/>
<feature type="binding site" evidence="11">
    <location>
        <position position="105"/>
    </location>
    <ligand>
        <name>Mg(2+)</name>
        <dbReference type="ChEBI" id="CHEBI:18420"/>
    </ligand>
</feature>
<keyword evidence="8 11" id="KW-0028">Amino-acid biosynthesis</keyword>
<keyword evidence="10 11" id="KW-0368">Histidine biosynthesis</keyword>
<evidence type="ECO:0000256" key="2">
    <source>
        <dbReference type="ARBA" id="ARBA00001460"/>
    </source>
</evidence>
<keyword evidence="14" id="KW-1185">Reference proteome</keyword>
<evidence type="ECO:0000313" key="14">
    <source>
        <dbReference type="Proteomes" id="UP000235162"/>
    </source>
</evidence>
<comment type="pathway">
    <text evidence="3 11">Amino-acid biosynthesis; L-histidine biosynthesis; L-histidine from 5-phospho-alpha-D-ribose 1-diphosphate: step 3/9.</text>
</comment>
<evidence type="ECO:0000256" key="1">
    <source>
        <dbReference type="ARBA" id="ARBA00000024"/>
    </source>
</evidence>
<dbReference type="HAMAP" id="MF_01021">
    <property type="entry name" value="HisI"/>
    <property type="match status" value="1"/>
</dbReference>
<feature type="binding site" evidence="11">
    <location>
        <position position="127"/>
    </location>
    <ligand>
        <name>Zn(2+)</name>
        <dbReference type="ChEBI" id="CHEBI:29105"/>
        <note>ligand shared between dimeric partners</note>
    </ligand>
</feature>
<dbReference type="Proteomes" id="UP000235162">
    <property type="component" value="Unassembled WGS sequence"/>
</dbReference>
<dbReference type="EC" id="3.5.4.19" evidence="11"/>
<evidence type="ECO:0000256" key="7">
    <source>
        <dbReference type="ARBA" id="ARBA00022490"/>
    </source>
</evidence>
<dbReference type="NCBIfam" id="NF000768">
    <property type="entry name" value="PRK00051.1"/>
    <property type="match status" value="1"/>
</dbReference>
<dbReference type="PANTHER" id="PTHR42945">
    <property type="entry name" value="HISTIDINE BIOSYNTHESIS BIFUNCTIONAL PROTEIN"/>
    <property type="match status" value="1"/>
</dbReference>
<accession>A0AAP8MF25</accession>
<reference evidence="13 14" key="1">
    <citation type="submission" date="2018-01" db="EMBL/GenBank/DDBJ databases">
        <title>The draft genome sequence of Halioglobus japonicus S1-36.</title>
        <authorList>
            <person name="Du Z.-J."/>
            <person name="Shi M.-J."/>
        </authorList>
    </citation>
    <scope>NUCLEOTIDE SEQUENCE [LARGE SCALE GENOMIC DNA]</scope>
    <source>
        <strain evidence="13 14">S1-36</strain>
    </source>
</reference>
<dbReference type="Pfam" id="PF01502">
    <property type="entry name" value="PRA-CH"/>
    <property type="match status" value="1"/>
</dbReference>
<dbReference type="GO" id="GO:0004635">
    <property type="term" value="F:phosphoribosyl-AMP cyclohydrolase activity"/>
    <property type="evidence" value="ECO:0007669"/>
    <property type="project" value="UniProtKB-UniRule"/>
</dbReference>
<dbReference type="InterPro" id="IPR026660">
    <property type="entry name" value="PRA-CH"/>
</dbReference>
<protein>
    <recommendedName>
        <fullName evidence="11">Phosphoribosyl-AMP cyclohydrolase</fullName>
        <shortName evidence="11">PRA-CH</shortName>
        <ecNumber evidence="11">3.5.4.19</ecNumber>
    </recommendedName>
</protein>
<comment type="catalytic activity">
    <reaction evidence="2">
        <text>1-(5-phospho-beta-D-ribosyl)-ATP + H2O = 1-(5-phospho-beta-D-ribosyl)-5'-AMP + diphosphate + H(+)</text>
        <dbReference type="Rhea" id="RHEA:22828"/>
        <dbReference type="ChEBI" id="CHEBI:15377"/>
        <dbReference type="ChEBI" id="CHEBI:15378"/>
        <dbReference type="ChEBI" id="CHEBI:33019"/>
        <dbReference type="ChEBI" id="CHEBI:59457"/>
        <dbReference type="ChEBI" id="CHEBI:73183"/>
        <dbReference type="EC" id="3.6.1.31"/>
    </reaction>
</comment>
<dbReference type="PANTHER" id="PTHR42945:SF1">
    <property type="entry name" value="HISTIDINE BIOSYNTHESIS BIFUNCTIONAL PROTEIN HIS7"/>
    <property type="match status" value="1"/>
</dbReference>
<organism evidence="13 14">
    <name type="scientific">Halioglobus japonicus</name>
    <dbReference type="NCBI Taxonomy" id="930805"/>
    <lineage>
        <taxon>Bacteria</taxon>
        <taxon>Pseudomonadati</taxon>
        <taxon>Pseudomonadota</taxon>
        <taxon>Gammaproteobacteria</taxon>
        <taxon>Cellvibrionales</taxon>
        <taxon>Halieaceae</taxon>
        <taxon>Halioglobus</taxon>
    </lineage>
</organism>
<keyword evidence="11" id="KW-0862">Zinc</keyword>
<dbReference type="AlphaFoldDB" id="A0AAP8MF25"/>
<dbReference type="RefSeq" id="WP_084199315.1">
    <property type="nucleotide sequence ID" value="NZ_BMYL01000002.1"/>
</dbReference>
<feature type="binding site" evidence="11">
    <location>
        <position position="103"/>
    </location>
    <ligand>
        <name>Mg(2+)</name>
        <dbReference type="ChEBI" id="CHEBI:18420"/>
    </ligand>
</feature>
<comment type="cofactor">
    <cofactor evidence="11">
        <name>Zn(2+)</name>
        <dbReference type="ChEBI" id="CHEBI:29105"/>
    </cofactor>
    <text evidence="11">Binds 1 zinc ion per subunit.</text>
</comment>
<dbReference type="GO" id="GO:0000105">
    <property type="term" value="P:L-histidine biosynthetic process"/>
    <property type="evidence" value="ECO:0007669"/>
    <property type="project" value="UniProtKB-UniRule"/>
</dbReference>
<comment type="subunit">
    <text evidence="11">Homodimer.</text>
</comment>
<evidence type="ECO:0000313" key="13">
    <source>
        <dbReference type="EMBL" id="PLW86623.1"/>
    </source>
</evidence>
<feature type="binding site" evidence="11">
    <location>
        <position position="104"/>
    </location>
    <ligand>
        <name>Zn(2+)</name>
        <dbReference type="ChEBI" id="CHEBI:29105"/>
        <note>ligand shared between dimeric partners</note>
    </ligand>
</feature>
<evidence type="ECO:0000259" key="12">
    <source>
        <dbReference type="Pfam" id="PF01502"/>
    </source>
</evidence>
<keyword evidence="11" id="KW-0460">Magnesium</keyword>
<evidence type="ECO:0000256" key="3">
    <source>
        <dbReference type="ARBA" id="ARBA00005169"/>
    </source>
</evidence>
<comment type="cofactor">
    <cofactor evidence="11">
        <name>Mg(2+)</name>
        <dbReference type="ChEBI" id="CHEBI:18420"/>
    </cofactor>
    <text evidence="11">Binds 1 Mg(2+) ion per subunit.</text>
</comment>
<feature type="binding site" evidence="11">
    <location>
        <position position="120"/>
    </location>
    <ligand>
        <name>Zn(2+)</name>
        <dbReference type="ChEBI" id="CHEBI:29105"/>
        <note>ligand shared between dimeric partners</note>
    </ligand>
</feature>
<dbReference type="SUPFAM" id="SSF141734">
    <property type="entry name" value="HisI-like"/>
    <property type="match status" value="1"/>
</dbReference>
<comment type="pathway">
    <text evidence="4">Amino-acid biosynthesis; L-histidine biosynthesis; L-histidine from 5-phospho-alpha-D-ribose 1-diphosphate: step 2/9.</text>
</comment>
<keyword evidence="9 11" id="KW-0378">Hydrolase</keyword>
<dbReference type="Gene3D" id="3.10.20.810">
    <property type="entry name" value="Phosphoribosyl-AMP cyclohydrolase"/>
    <property type="match status" value="1"/>
</dbReference>
<evidence type="ECO:0000256" key="11">
    <source>
        <dbReference type="HAMAP-Rule" id="MF_01021"/>
    </source>
</evidence>
<name>A0AAP8MF25_9GAMM</name>